<protein>
    <submittedName>
        <fullName evidence="1">Uncharacterized protein</fullName>
    </submittedName>
</protein>
<dbReference type="Proteomes" id="UP000004995">
    <property type="component" value="Unassembled WGS sequence"/>
</dbReference>
<dbReference type="EnsemblPlants" id="KQL01998">
    <property type="protein sequence ID" value="KQL01998"/>
    <property type="gene ID" value="SETIT_014840mg"/>
</dbReference>
<reference evidence="1" key="2">
    <citation type="submission" date="2018-08" db="UniProtKB">
        <authorList>
            <consortium name="EnsemblPlants"/>
        </authorList>
    </citation>
    <scope>IDENTIFICATION</scope>
    <source>
        <strain evidence="1">Yugu1</strain>
    </source>
</reference>
<sequence>MICYVCTISKVQILSHLLCLNLQLFVLSSILKARLLAFVRLLSVFTCNGS</sequence>
<dbReference type="AlphaFoldDB" id="K3YKS1"/>
<dbReference type="EMBL" id="AGNK02003892">
    <property type="status" value="NOT_ANNOTATED_CDS"/>
    <property type="molecule type" value="Genomic_DNA"/>
</dbReference>
<evidence type="ECO:0000313" key="2">
    <source>
        <dbReference type="Proteomes" id="UP000004995"/>
    </source>
</evidence>
<proteinExistence type="predicted"/>
<keyword evidence="2" id="KW-1185">Reference proteome</keyword>
<dbReference type="Gramene" id="KQL01998">
    <property type="protein sequence ID" value="KQL01998"/>
    <property type="gene ID" value="SETIT_014840mg"/>
</dbReference>
<organism evidence="1 2">
    <name type="scientific">Setaria italica</name>
    <name type="common">Foxtail millet</name>
    <name type="synonym">Panicum italicum</name>
    <dbReference type="NCBI Taxonomy" id="4555"/>
    <lineage>
        <taxon>Eukaryota</taxon>
        <taxon>Viridiplantae</taxon>
        <taxon>Streptophyta</taxon>
        <taxon>Embryophyta</taxon>
        <taxon>Tracheophyta</taxon>
        <taxon>Spermatophyta</taxon>
        <taxon>Magnoliopsida</taxon>
        <taxon>Liliopsida</taxon>
        <taxon>Poales</taxon>
        <taxon>Poaceae</taxon>
        <taxon>PACMAD clade</taxon>
        <taxon>Panicoideae</taxon>
        <taxon>Panicodae</taxon>
        <taxon>Paniceae</taxon>
        <taxon>Cenchrinae</taxon>
        <taxon>Setaria</taxon>
    </lineage>
</organism>
<name>K3YKS1_SETIT</name>
<accession>K3YKS1</accession>
<dbReference type="InParanoid" id="K3YKS1"/>
<dbReference type="HOGENOM" id="CLU_3127847_0_0_1"/>
<reference evidence="2" key="1">
    <citation type="journal article" date="2012" name="Nat. Biotechnol.">
        <title>Reference genome sequence of the model plant Setaria.</title>
        <authorList>
            <person name="Bennetzen J.L."/>
            <person name="Schmutz J."/>
            <person name="Wang H."/>
            <person name="Percifield R."/>
            <person name="Hawkins J."/>
            <person name="Pontaroli A.C."/>
            <person name="Estep M."/>
            <person name="Feng L."/>
            <person name="Vaughn J.N."/>
            <person name="Grimwood J."/>
            <person name="Jenkins J."/>
            <person name="Barry K."/>
            <person name="Lindquist E."/>
            <person name="Hellsten U."/>
            <person name="Deshpande S."/>
            <person name="Wang X."/>
            <person name="Wu X."/>
            <person name="Mitros T."/>
            <person name="Triplett J."/>
            <person name="Yang X."/>
            <person name="Ye C.Y."/>
            <person name="Mauro-Herrera M."/>
            <person name="Wang L."/>
            <person name="Li P."/>
            <person name="Sharma M."/>
            <person name="Sharma R."/>
            <person name="Ronald P.C."/>
            <person name="Panaud O."/>
            <person name="Kellogg E.A."/>
            <person name="Brutnell T.P."/>
            <person name="Doust A.N."/>
            <person name="Tuskan G.A."/>
            <person name="Rokhsar D."/>
            <person name="Devos K.M."/>
        </authorList>
    </citation>
    <scope>NUCLEOTIDE SEQUENCE [LARGE SCALE GENOMIC DNA]</scope>
    <source>
        <strain evidence="2">cv. Yugu1</strain>
    </source>
</reference>
<evidence type="ECO:0000313" key="1">
    <source>
        <dbReference type="EnsemblPlants" id="KQL01998"/>
    </source>
</evidence>